<organism evidence="2 3">
    <name type="scientific">Streptomyces albospinus</name>
    <dbReference type="NCBI Taxonomy" id="285515"/>
    <lineage>
        <taxon>Bacteria</taxon>
        <taxon>Bacillati</taxon>
        <taxon>Actinomycetota</taxon>
        <taxon>Actinomycetes</taxon>
        <taxon>Kitasatosporales</taxon>
        <taxon>Streptomycetaceae</taxon>
        <taxon>Streptomyces</taxon>
    </lineage>
</organism>
<evidence type="ECO:0000313" key="2">
    <source>
        <dbReference type="EMBL" id="GGU70028.1"/>
    </source>
</evidence>
<proteinExistence type="predicted"/>
<dbReference type="EMBL" id="BMRP01000013">
    <property type="protein sequence ID" value="GGU70028.1"/>
    <property type="molecule type" value="Genomic_DNA"/>
</dbReference>
<dbReference type="Proteomes" id="UP000654471">
    <property type="component" value="Unassembled WGS sequence"/>
</dbReference>
<comment type="caution">
    <text evidence="2">The sequence shown here is derived from an EMBL/GenBank/DDBJ whole genome shotgun (WGS) entry which is preliminary data.</text>
</comment>
<evidence type="ECO:0000313" key="3">
    <source>
        <dbReference type="Proteomes" id="UP000654471"/>
    </source>
</evidence>
<protein>
    <submittedName>
        <fullName evidence="2">Uncharacterized protein</fullName>
    </submittedName>
</protein>
<sequence length="66" mass="6861">MCGPRGRGRGRGDGDGGEPEGTGIRSGTGFAYGTEVGLGDIRYEALRRGFSRRDGGGSLRPMASEQ</sequence>
<evidence type="ECO:0000256" key="1">
    <source>
        <dbReference type="SAM" id="MobiDB-lite"/>
    </source>
</evidence>
<gene>
    <name evidence="2" type="ORF">GCM10010211_39560</name>
</gene>
<name>A0ABQ2V856_9ACTN</name>
<feature type="region of interest" description="Disordered" evidence="1">
    <location>
        <begin position="1"/>
        <end position="31"/>
    </location>
</feature>
<reference evidence="3" key="1">
    <citation type="journal article" date="2019" name="Int. J. Syst. Evol. Microbiol.">
        <title>The Global Catalogue of Microorganisms (GCM) 10K type strain sequencing project: providing services to taxonomists for standard genome sequencing and annotation.</title>
        <authorList>
            <consortium name="The Broad Institute Genomics Platform"/>
            <consortium name="The Broad Institute Genome Sequencing Center for Infectious Disease"/>
            <person name="Wu L."/>
            <person name="Ma J."/>
        </authorList>
    </citation>
    <scope>NUCLEOTIDE SEQUENCE [LARGE SCALE GENOMIC DNA]</scope>
    <source>
        <strain evidence="3">JCM 3399</strain>
    </source>
</reference>
<accession>A0ABQ2V856</accession>
<keyword evidence="3" id="KW-1185">Reference proteome</keyword>